<accession>A0A0B7F903</accession>
<proteinExistence type="predicted"/>
<evidence type="ECO:0000256" key="1">
    <source>
        <dbReference type="SAM" id="Phobius"/>
    </source>
</evidence>
<keyword evidence="1" id="KW-0472">Membrane</keyword>
<protein>
    <recommendedName>
        <fullName evidence="4">DUF202 domain-containing protein</fullName>
    </recommendedName>
</protein>
<dbReference type="STRING" id="1108050.A0A0B7F903"/>
<sequence>MLPVPRRQTEPRHRYRGHRRDSFYPLDVSEMVELRARGRTFYGAYARTALGNLGYSAVVLKLFDRRFYRIGLLYVILAILLFIVSIVRRKHSRHDFSDIHAAHGRFDGNHAPQNGERPNPHPGKRIFGRPFVTAGWVVVFLTAMVAIIEIILLVFLLQI</sequence>
<evidence type="ECO:0008006" key="4">
    <source>
        <dbReference type="Google" id="ProtNLM"/>
    </source>
</evidence>
<keyword evidence="1" id="KW-1133">Transmembrane helix</keyword>
<reference evidence="2 3" key="1">
    <citation type="submission" date="2014-11" db="EMBL/GenBank/DDBJ databases">
        <authorList>
            <person name="Wibberg Daniel"/>
        </authorList>
    </citation>
    <scope>NUCLEOTIDE SEQUENCE [LARGE SCALE GENOMIC DNA]</scope>
    <source>
        <strain evidence="2">Rhizoctonia solani AG1-IB 7/3/14</strain>
    </source>
</reference>
<dbReference type="PANTHER" id="PTHR38646">
    <property type="entry name" value="YALI0F00814P"/>
    <property type="match status" value="1"/>
</dbReference>
<organism evidence="2 3">
    <name type="scientific">Thanatephorus cucumeris (strain AG1-IB / isolate 7/3/14)</name>
    <name type="common">Lettuce bottom rot fungus</name>
    <name type="synonym">Rhizoctonia solani</name>
    <dbReference type="NCBI Taxonomy" id="1108050"/>
    <lineage>
        <taxon>Eukaryota</taxon>
        <taxon>Fungi</taxon>
        <taxon>Dikarya</taxon>
        <taxon>Basidiomycota</taxon>
        <taxon>Agaricomycotina</taxon>
        <taxon>Agaricomycetes</taxon>
        <taxon>Cantharellales</taxon>
        <taxon>Ceratobasidiaceae</taxon>
        <taxon>Rhizoctonia</taxon>
        <taxon>Rhizoctonia solani AG-1</taxon>
    </lineage>
</organism>
<keyword evidence="1" id="KW-0812">Transmembrane</keyword>
<dbReference type="PANTHER" id="PTHR38646:SF1">
    <property type="entry name" value="DUF202 DOMAIN-CONTAINING PROTEIN"/>
    <property type="match status" value="1"/>
</dbReference>
<feature type="transmembrane region" description="Helical" evidence="1">
    <location>
        <begin position="67"/>
        <end position="87"/>
    </location>
</feature>
<dbReference type="Proteomes" id="UP000059188">
    <property type="component" value="Unassembled WGS sequence"/>
</dbReference>
<evidence type="ECO:0000313" key="2">
    <source>
        <dbReference type="EMBL" id="CEL52707.1"/>
    </source>
</evidence>
<gene>
    <name evidence="2" type="ORF">RSOLAG1IB_05913</name>
</gene>
<keyword evidence="3" id="KW-1185">Reference proteome</keyword>
<dbReference type="OrthoDB" id="2555434at2759"/>
<dbReference type="InterPro" id="IPR036259">
    <property type="entry name" value="MFS_trans_sf"/>
</dbReference>
<feature type="transmembrane region" description="Helical" evidence="1">
    <location>
        <begin position="134"/>
        <end position="157"/>
    </location>
</feature>
<dbReference type="EMBL" id="LN679109">
    <property type="protein sequence ID" value="CEL52707.1"/>
    <property type="molecule type" value="Genomic_DNA"/>
</dbReference>
<evidence type="ECO:0000313" key="3">
    <source>
        <dbReference type="Proteomes" id="UP000059188"/>
    </source>
</evidence>
<dbReference type="SUPFAM" id="SSF103473">
    <property type="entry name" value="MFS general substrate transporter"/>
    <property type="match status" value="1"/>
</dbReference>
<name>A0A0B7F903_THACB</name>
<dbReference type="AlphaFoldDB" id="A0A0B7F903"/>